<dbReference type="Pfam" id="PF24495">
    <property type="entry name" value="Ig_TMEM131_2"/>
    <property type="match status" value="1"/>
</dbReference>
<feature type="domain" description="TMEM131L fifth Ig-like" evidence="4">
    <location>
        <begin position="996"/>
        <end position="1063"/>
    </location>
</feature>
<feature type="compositionally biased region" description="Basic and acidic residues" evidence="1">
    <location>
        <begin position="1151"/>
        <end position="1161"/>
    </location>
</feature>
<dbReference type="GO" id="GO:0016020">
    <property type="term" value="C:membrane"/>
    <property type="evidence" value="ECO:0007669"/>
    <property type="project" value="TreeGrafter"/>
</dbReference>
<evidence type="ECO:0000313" key="5">
    <source>
        <dbReference type="EMBL" id="KAL0481405.1"/>
    </source>
</evidence>
<feature type="compositionally biased region" description="Polar residues" evidence="1">
    <location>
        <begin position="1477"/>
        <end position="1504"/>
    </location>
</feature>
<feature type="region of interest" description="Disordered" evidence="1">
    <location>
        <begin position="1435"/>
        <end position="1520"/>
    </location>
</feature>
<dbReference type="InterPro" id="IPR055437">
    <property type="entry name" value="TMEM131L_Ig_5"/>
</dbReference>
<dbReference type="InterPro" id="IPR055436">
    <property type="entry name" value="Ig_TMEM131L_4"/>
</dbReference>
<feature type="domain" description="TMEM131 second Ig-like" evidence="2">
    <location>
        <begin position="191"/>
        <end position="276"/>
    </location>
</feature>
<dbReference type="InterPro" id="IPR056311">
    <property type="entry name" value="TMEM131_Ig_2"/>
</dbReference>
<evidence type="ECO:0000259" key="3">
    <source>
        <dbReference type="Pfam" id="PF24499"/>
    </source>
</evidence>
<feature type="compositionally biased region" description="Basic residues" evidence="1">
    <location>
        <begin position="1322"/>
        <end position="1336"/>
    </location>
</feature>
<comment type="caution">
    <text evidence="5">The sequence shown here is derived from an EMBL/GenBank/DDBJ whole genome shotgun (WGS) entry which is preliminary data.</text>
</comment>
<dbReference type="Pfam" id="PF24501">
    <property type="entry name" value="Ig_TMEM131L_5"/>
    <property type="match status" value="1"/>
</dbReference>
<dbReference type="EMBL" id="JAOPGA020000762">
    <property type="protein sequence ID" value="KAL0481405.1"/>
    <property type="molecule type" value="Genomic_DNA"/>
</dbReference>
<feature type="compositionally biased region" description="Low complexity" evidence="1">
    <location>
        <begin position="1245"/>
        <end position="1255"/>
    </location>
</feature>
<reference evidence="5 6" key="1">
    <citation type="submission" date="2024-03" db="EMBL/GenBank/DDBJ databases">
        <title>The Acrasis kona genome and developmental transcriptomes reveal deep origins of eukaryotic multicellular pathways.</title>
        <authorList>
            <person name="Sheikh S."/>
            <person name="Fu C.-J."/>
            <person name="Brown M.W."/>
            <person name="Baldauf S.L."/>
        </authorList>
    </citation>
    <scope>NUCLEOTIDE SEQUENCE [LARGE SCALE GENOMIC DNA]</scope>
    <source>
        <strain evidence="5 6">ATCC MYA-3509</strain>
    </source>
</reference>
<name>A0AAW2YWA9_9EUKA</name>
<feature type="compositionally biased region" description="Polar residues" evidence="1">
    <location>
        <begin position="1360"/>
        <end position="1379"/>
    </location>
</feature>
<dbReference type="Pfam" id="PF24499">
    <property type="entry name" value="Ig_TMEM131L_4"/>
    <property type="match status" value="1"/>
</dbReference>
<evidence type="ECO:0000313" key="6">
    <source>
        <dbReference type="Proteomes" id="UP001431209"/>
    </source>
</evidence>
<feature type="region of interest" description="Disordered" evidence="1">
    <location>
        <begin position="1571"/>
        <end position="1590"/>
    </location>
</feature>
<dbReference type="Proteomes" id="UP001431209">
    <property type="component" value="Unassembled WGS sequence"/>
</dbReference>
<feature type="domain" description="TMEM131L fourth Ig-like" evidence="3">
    <location>
        <begin position="838"/>
        <end position="953"/>
    </location>
</feature>
<feature type="compositionally biased region" description="Low complexity" evidence="1">
    <location>
        <begin position="1438"/>
        <end position="1456"/>
    </location>
</feature>
<dbReference type="PANTHER" id="PTHR22050:SF0">
    <property type="entry name" value="TRANSMEMBRANE PROTEIN 131 HOMOLOG"/>
    <property type="match status" value="1"/>
</dbReference>
<organism evidence="5 6">
    <name type="scientific">Acrasis kona</name>
    <dbReference type="NCBI Taxonomy" id="1008807"/>
    <lineage>
        <taxon>Eukaryota</taxon>
        <taxon>Discoba</taxon>
        <taxon>Heterolobosea</taxon>
        <taxon>Tetramitia</taxon>
        <taxon>Eutetramitia</taxon>
        <taxon>Acrasidae</taxon>
        <taxon>Acrasis</taxon>
    </lineage>
</organism>
<feature type="region of interest" description="Disordered" evidence="1">
    <location>
        <begin position="1133"/>
        <end position="1411"/>
    </location>
</feature>
<evidence type="ECO:0000256" key="1">
    <source>
        <dbReference type="SAM" id="MobiDB-lite"/>
    </source>
</evidence>
<keyword evidence="6" id="KW-1185">Reference proteome</keyword>
<dbReference type="PANTHER" id="PTHR22050">
    <property type="entry name" value="RW1 PROTEIN HOMOLOG"/>
    <property type="match status" value="1"/>
</dbReference>
<dbReference type="InterPro" id="IPR039877">
    <property type="entry name" value="TMEM131-like"/>
</dbReference>
<feature type="compositionally biased region" description="Low complexity" evidence="1">
    <location>
        <begin position="1380"/>
        <end position="1392"/>
    </location>
</feature>
<accession>A0AAW2YWA9</accession>
<feature type="compositionally biased region" description="Low complexity" evidence="1">
    <location>
        <begin position="1137"/>
        <end position="1149"/>
    </location>
</feature>
<evidence type="ECO:0008006" key="7">
    <source>
        <dbReference type="Google" id="ProtNLM"/>
    </source>
</evidence>
<feature type="compositionally biased region" description="Polar residues" evidence="1">
    <location>
        <begin position="1393"/>
        <end position="1411"/>
    </location>
</feature>
<feature type="compositionally biased region" description="Basic and acidic residues" evidence="1">
    <location>
        <begin position="1466"/>
        <end position="1476"/>
    </location>
</feature>
<protein>
    <recommendedName>
        <fullName evidence="7">Transmembrane protein 131</fullName>
    </recommendedName>
</protein>
<proteinExistence type="predicted"/>
<feature type="compositionally biased region" description="Polar residues" evidence="1">
    <location>
        <begin position="1185"/>
        <end position="1216"/>
    </location>
</feature>
<sequence length="1800" mass="201585">MLLTTVNCDTSATGEPNLYFKNNLAKGLIEPGKFDGLHADLFNGHAILSLNEPYFFGHEPRDSEEDERLSRFGRRRVEHLVNINGGENPADLRGVEQYTQNIGDSWLCVPTIVDVTLNIFPDNDIYSFRSLSTQFYLMDKITYNQTHVRAVIAVLPRTTGTIFGSLIMDSKTDPKRNYRYVLKSVSRRNVFEIKPLIGRSVDVKSQFTHEISIHNPYSYPLQIEDVWSSESFFTLSPPVTHQSSNKSCAHSSTLWEIPPHNSKNIIRMHFNASNKPVGTYRGFVRVELKNALHNNSTFFIPIDVSTVVQGIHKNEEVLEMGTFISKDKRSRDITLFNANDDPVLVHKIDVIGDRSVACQIKVDFDVSRGVILAPHTSTTVATFTFVPKEEGVNSGFIRIFHNSTSWPIIHLPFNARVWYGTLDYRLNSTAFQIQNKLTTSHPMVFLNSFNTAITFHMATIYDPRFEIHDFKPNTQLSSTDRSEILTIRFNNNHHPNVTNLGYKTHLILDTNITRLFVPLQVYDGRLEHVTFGTNTPSNVIKMGQVSTNQNKTQFVTIYNPNPIPVILSSWKVINHDQSSHQVNISFSKIYSTNDTIHDLSNHQPTSYANSINKKISKNDEPILTMHPLQKIIIKVELFTLTNKPGHVRAATIQFTSPHHVLNVQVDCESLAGQLSLTQSLTFENTFPGRVVKQNIYATSTYDRRVKIVSITCNDMRFQTFNFESYIEPNQNIQIATIGFNSSRMPGGNYMSVESDQSNSKSFKSGSTSVSTHEFNNYRLRRSMYDELHKRRSHVFDTLLSIQVDLNPLGNGSTTNTLHFSIPMNGTMVMPELAIERTLTFKVTPIGNTVQKFVKIENPSDHPISVQLILGNDALARFLNRKSDIVNKLHVTSNPGYTEFHLHKEGRHNAVVAPHKQIELGPITFSPRQRLSEAILYVRNNLTLYDMIQLRGIGGDGAIVFEDQGTELFTLQFDISESNLMHHSQDFVYQKEFTLVNKGNIAVLIHGATIDGINCAAYGVELNQCNTSHMVLLAGQSVRFVISFVPDFTSSIIDLTIRLSTSQGMIHYPLKLTLPHHMLHFYYHYQHGNKKISTLQRSFRLVIAGVLLLLALFMLMRCVKDMKGFLGIMPSHSNPVAPSSTKPSSSSSTSEHVIDHVSDKKNSSSNREQVIVAPKKKVKKSSNSVIQRSSSHNSLLDHVNGSTGNNKEMTTSSTKNAGDQIVVASDKQVADKQSTSSISTPPPSSSPISSTTTTTIVEEEKKKVHEKKKKSEKSIINEKSSPSSLLEQKRRTIKPIITTKQQDVIDVDKKKNQSPLPTSPATLKKKKSDHETHHHHQQPTTPITSTTDHDFKPKQIKKRSTSNAHSEQNHHQPNQQHSIPSTTTTTTTSSSSSNKHPSTLHVSTTSAPASISSLNNHHDDLISNYNNFNQYIKKKKEINQQQQQQDQSSSSTQSTSNHNHHHHAHTHHLDSTRERSSSDPATYQSDQISLGGSSQTNSNADSPHLSQDDEDDQSSVDSSDIATIHNAIGMIGGYTRNHMMQQYDSTFADSPSSPILPNMNTFKTEPMPSLFNQQQQQQQQHDPWLQGPRKRTSEEFNNNLYGYGTAANPASALFGGYGNNPFHSVYQPQNELGYRSYAQDHSSYGNMFNHQFVSSLQPTSNHHTYSLFDAPSTPDKLFSPSFVSAGGVAGGAGGSVYNQSVQPVSPLNTNVGNDMYGTPPKKSSSLMRNVLDKNLLYASNESFFSSSPSRFTLPSTAAGGDLSSYGSIGPKRNLTGEMMDNKLQEYAQEEEVEEANPLWNQ</sequence>
<gene>
    <name evidence="5" type="ORF">AKO1_012685</name>
</gene>
<evidence type="ECO:0000259" key="2">
    <source>
        <dbReference type="Pfam" id="PF24495"/>
    </source>
</evidence>
<evidence type="ECO:0000259" key="4">
    <source>
        <dbReference type="Pfam" id="PF24501"/>
    </source>
</evidence>